<dbReference type="Proteomes" id="UP000718821">
    <property type="component" value="Unassembled WGS sequence"/>
</dbReference>
<accession>A0A938WXY8</accession>
<comment type="caution">
    <text evidence="1">The sequence shown here is derived from an EMBL/GenBank/DDBJ whole genome shotgun (WGS) entry which is preliminary data.</text>
</comment>
<evidence type="ECO:0000313" key="1">
    <source>
        <dbReference type="EMBL" id="MBM6699926.1"/>
    </source>
</evidence>
<name>A0A938WXY8_9BIFI</name>
<keyword evidence="2" id="KW-1185">Reference proteome</keyword>
<sequence length="273" mass="29901">MRTLELVCGTNGEIIRFDGPVYGETMPSLRGRRWDYAIGLRGLSGVTRSSRELDLTVKTTDPAQLDRMRRLMDADMANGKPGTLVADGEWKASAYVTGSDVDEITPRLVTVTLKVVLLEGVWRREATTQYNPETLASYTDLDYPYDYEHDWSPSLLANTATNPALSPMPCRLTVYGPATDPEITIGGNVYAVDCEVPSGAYLVVDGLSRTIRLTMNNGDVVDHFADGRRGSGLDGGEYCFQPLPAGESEVSWTGGYGFDLTVIEERGEPPWST</sequence>
<evidence type="ECO:0000313" key="2">
    <source>
        <dbReference type="Proteomes" id="UP000718821"/>
    </source>
</evidence>
<reference evidence="1" key="1">
    <citation type="submission" date="2020-08" db="EMBL/GenBank/DDBJ databases">
        <authorList>
            <person name="Cejkova D."/>
            <person name="Kubasova T."/>
            <person name="Jahodarova E."/>
            <person name="Rychlik I."/>
        </authorList>
    </citation>
    <scope>NUCLEOTIDE SEQUENCE</scope>
    <source>
        <strain evidence="1">An836</strain>
    </source>
</reference>
<proteinExistence type="predicted"/>
<organism evidence="1 2">
    <name type="scientific">Bifidobacterium pullorum subsp. saeculare</name>
    <dbReference type="NCBI Taxonomy" id="78257"/>
    <lineage>
        <taxon>Bacteria</taxon>
        <taxon>Bacillati</taxon>
        <taxon>Actinomycetota</taxon>
        <taxon>Actinomycetes</taxon>
        <taxon>Bifidobacteriales</taxon>
        <taxon>Bifidobacteriaceae</taxon>
        <taxon>Bifidobacterium</taxon>
    </lineage>
</organism>
<dbReference type="EMBL" id="JACLYU010000010">
    <property type="protein sequence ID" value="MBM6699926.1"/>
    <property type="molecule type" value="Genomic_DNA"/>
</dbReference>
<dbReference type="AlphaFoldDB" id="A0A938WXY8"/>
<gene>
    <name evidence="1" type="ORF">H7U32_06320</name>
</gene>
<reference evidence="1" key="2">
    <citation type="journal article" date="2021" name="Sci. Rep.">
        <title>The distribution of antibiotic resistance genes in chicken gut microbiota commensals.</title>
        <authorList>
            <person name="Juricova H."/>
            <person name="Matiasovicova J."/>
            <person name="Kubasova T."/>
            <person name="Cejkova D."/>
            <person name="Rychlik I."/>
        </authorList>
    </citation>
    <scope>NUCLEOTIDE SEQUENCE</scope>
    <source>
        <strain evidence="1">An836</strain>
    </source>
</reference>
<protein>
    <submittedName>
        <fullName evidence="1">Uncharacterized protein</fullName>
    </submittedName>
</protein>
<dbReference type="RefSeq" id="WP_204469059.1">
    <property type="nucleotide sequence ID" value="NZ_JACLYU010000010.1"/>
</dbReference>